<reference evidence="14 15" key="1">
    <citation type="submission" date="2016-11" db="EMBL/GenBank/DDBJ databases">
        <authorList>
            <person name="Jaros S."/>
            <person name="Januszkiewicz K."/>
            <person name="Wedrychowicz H."/>
        </authorList>
    </citation>
    <scope>NUCLEOTIDE SEQUENCE [LARGE SCALE GENOMIC DNA]</scope>
    <source>
        <strain evidence="14 15">DSM 14214</strain>
    </source>
</reference>
<evidence type="ECO:0000256" key="5">
    <source>
        <dbReference type="ARBA" id="ARBA00022679"/>
    </source>
</evidence>
<evidence type="ECO:0000259" key="13">
    <source>
        <dbReference type="PROSITE" id="PS50885"/>
    </source>
</evidence>
<evidence type="ECO:0000259" key="12">
    <source>
        <dbReference type="PROSITE" id="PS50109"/>
    </source>
</evidence>
<keyword evidence="9" id="KW-0902">Two-component regulatory system</keyword>
<dbReference type="Gene3D" id="3.30.565.10">
    <property type="entry name" value="Histidine kinase-like ATPase, C-terminal domain"/>
    <property type="match status" value="1"/>
</dbReference>
<evidence type="ECO:0000313" key="14">
    <source>
        <dbReference type="EMBL" id="SHL10559.1"/>
    </source>
</evidence>
<dbReference type="InterPro" id="IPR036097">
    <property type="entry name" value="HisK_dim/P_sf"/>
</dbReference>
<dbReference type="Proteomes" id="UP000183975">
    <property type="component" value="Unassembled WGS sequence"/>
</dbReference>
<evidence type="ECO:0000313" key="15">
    <source>
        <dbReference type="Proteomes" id="UP000183975"/>
    </source>
</evidence>
<dbReference type="EMBL" id="FRAH01000067">
    <property type="protein sequence ID" value="SHL10559.1"/>
    <property type="molecule type" value="Genomic_DNA"/>
</dbReference>
<dbReference type="InterPro" id="IPR005467">
    <property type="entry name" value="His_kinase_dom"/>
</dbReference>
<dbReference type="FunFam" id="1.10.287.130:FF:000001">
    <property type="entry name" value="Two-component sensor histidine kinase"/>
    <property type="match status" value="1"/>
</dbReference>
<keyword evidence="8 11" id="KW-1133">Transmembrane helix</keyword>
<dbReference type="SUPFAM" id="SSF47384">
    <property type="entry name" value="Homodimeric domain of signal transducing histidine kinase"/>
    <property type="match status" value="1"/>
</dbReference>
<evidence type="ECO:0000256" key="11">
    <source>
        <dbReference type="SAM" id="Phobius"/>
    </source>
</evidence>
<dbReference type="EC" id="2.7.13.3" evidence="3"/>
<evidence type="ECO:0000256" key="6">
    <source>
        <dbReference type="ARBA" id="ARBA00022692"/>
    </source>
</evidence>
<dbReference type="AlphaFoldDB" id="A0A1M6XXH0"/>
<dbReference type="PANTHER" id="PTHR45436:SF5">
    <property type="entry name" value="SENSOR HISTIDINE KINASE TRCS"/>
    <property type="match status" value="1"/>
</dbReference>
<accession>A0A1M6XXH0</accession>
<dbReference type="CDD" id="cd00082">
    <property type="entry name" value="HisKA"/>
    <property type="match status" value="1"/>
</dbReference>
<dbReference type="InterPro" id="IPR003660">
    <property type="entry name" value="HAMP_dom"/>
</dbReference>
<dbReference type="GO" id="GO:0005886">
    <property type="term" value="C:plasma membrane"/>
    <property type="evidence" value="ECO:0007669"/>
    <property type="project" value="TreeGrafter"/>
</dbReference>
<dbReference type="CDD" id="cd00075">
    <property type="entry name" value="HATPase"/>
    <property type="match status" value="1"/>
</dbReference>
<dbReference type="Pfam" id="PF00512">
    <property type="entry name" value="HisKA"/>
    <property type="match status" value="1"/>
</dbReference>
<dbReference type="InterPro" id="IPR050428">
    <property type="entry name" value="TCS_sensor_his_kinase"/>
</dbReference>
<dbReference type="SMART" id="SM00388">
    <property type="entry name" value="HisKA"/>
    <property type="match status" value="1"/>
</dbReference>
<dbReference type="GO" id="GO:0000155">
    <property type="term" value="F:phosphorelay sensor kinase activity"/>
    <property type="evidence" value="ECO:0007669"/>
    <property type="project" value="InterPro"/>
</dbReference>
<dbReference type="Gene3D" id="1.10.287.130">
    <property type="match status" value="1"/>
</dbReference>
<dbReference type="SMART" id="SM00387">
    <property type="entry name" value="HATPase_c"/>
    <property type="match status" value="1"/>
</dbReference>
<dbReference type="SUPFAM" id="SSF158472">
    <property type="entry name" value="HAMP domain-like"/>
    <property type="match status" value="1"/>
</dbReference>
<dbReference type="InterPro" id="IPR036890">
    <property type="entry name" value="HATPase_C_sf"/>
</dbReference>
<keyword evidence="6 11" id="KW-0812">Transmembrane</keyword>
<name>A0A1M6XXH0_9FIRM</name>
<dbReference type="CDD" id="cd06225">
    <property type="entry name" value="HAMP"/>
    <property type="match status" value="1"/>
</dbReference>
<evidence type="ECO:0000256" key="1">
    <source>
        <dbReference type="ARBA" id="ARBA00000085"/>
    </source>
</evidence>
<keyword evidence="7 14" id="KW-0418">Kinase</keyword>
<dbReference type="RefSeq" id="WP_072852930.1">
    <property type="nucleotide sequence ID" value="NZ_FRAH01000067.1"/>
</dbReference>
<feature type="domain" description="Histidine kinase" evidence="12">
    <location>
        <begin position="289"/>
        <end position="504"/>
    </location>
</feature>
<proteinExistence type="predicted"/>
<evidence type="ECO:0000256" key="2">
    <source>
        <dbReference type="ARBA" id="ARBA00004370"/>
    </source>
</evidence>
<dbReference type="SUPFAM" id="SSF55874">
    <property type="entry name" value="ATPase domain of HSP90 chaperone/DNA topoisomerase II/histidine kinase"/>
    <property type="match status" value="1"/>
</dbReference>
<comment type="catalytic activity">
    <reaction evidence="1">
        <text>ATP + protein L-histidine = ADP + protein N-phospho-L-histidine.</text>
        <dbReference type="EC" id="2.7.13.3"/>
    </reaction>
</comment>
<dbReference type="OrthoDB" id="9786919at2"/>
<dbReference type="Gene3D" id="6.10.340.10">
    <property type="match status" value="1"/>
</dbReference>
<dbReference type="InterPro" id="IPR003594">
    <property type="entry name" value="HATPase_dom"/>
</dbReference>
<keyword evidence="5" id="KW-0808">Transferase</keyword>
<dbReference type="PANTHER" id="PTHR45436">
    <property type="entry name" value="SENSOR HISTIDINE KINASE YKOH"/>
    <property type="match status" value="1"/>
</dbReference>
<comment type="subcellular location">
    <subcellularLocation>
        <location evidence="2">Membrane</location>
    </subcellularLocation>
</comment>
<evidence type="ECO:0000256" key="7">
    <source>
        <dbReference type="ARBA" id="ARBA00022777"/>
    </source>
</evidence>
<dbReference type="InterPro" id="IPR003661">
    <property type="entry name" value="HisK_dim/P_dom"/>
</dbReference>
<dbReference type="PROSITE" id="PS50885">
    <property type="entry name" value="HAMP"/>
    <property type="match status" value="1"/>
</dbReference>
<organism evidence="14 15">
    <name type="scientific">Anaerotignum lactatifermentans DSM 14214</name>
    <dbReference type="NCBI Taxonomy" id="1121323"/>
    <lineage>
        <taxon>Bacteria</taxon>
        <taxon>Bacillati</taxon>
        <taxon>Bacillota</taxon>
        <taxon>Clostridia</taxon>
        <taxon>Lachnospirales</taxon>
        <taxon>Anaerotignaceae</taxon>
        <taxon>Anaerotignum</taxon>
    </lineage>
</organism>
<dbReference type="PRINTS" id="PR00344">
    <property type="entry name" value="BCTRLSENSOR"/>
</dbReference>
<keyword evidence="10 11" id="KW-0472">Membrane</keyword>
<feature type="transmembrane region" description="Helical" evidence="11">
    <location>
        <begin position="21"/>
        <end position="43"/>
    </location>
</feature>
<dbReference type="PROSITE" id="PS50109">
    <property type="entry name" value="HIS_KIN"/>
    <property type="match status" value="1"/>
</dbReference>
<evidence type="ECO:0000256" key="3">
    <source>
        <dbReference type="ARBA" id="ARBA00012438"/>
    </source>
</evidence>
<keyword evidence="4" id="KW-0597">Phosphoprotein</keyword>
<keyword evidence="15" id="KW-1185">Reference proteome</keyword>
<evidence type="ECO:0000256" key="4">
    <source>
        <dbReference type="ARBA" id="ARBA00022553"/>
    </source>
</evidence>
<feature type="domain" description="HAMP" evidence="13">
    <location>
        <begin position="228"/>
        <end position="281"/>
    </location>
</feature>
<evidence type="ECO:0000256" key="8">
    <source>
        <dbReference type="ARBA" id="ARBA00022989"/>
    </source>
</evidence>
<dbReference type="FunFam" id="3.30.565.10:FF:000006">
    <property type="entry name" value="Sensor histidine kinase WalK"/>
    <property type="match status" value="1"/>
</dbReference>
<dbReference type="SMART" id="SM00304">
    <property type="entry name" value="HAMP"/>
    <property type="match status" value="1"/>
</dbReference>
<dbReference type="Pfam" id="PF00672">
    <property type="entry name" value="HAMP"/>
    <property type="match status" value="1"/>
</dbReference>
<evidence type="ECO:0000256" key="10">
    <source>
        <dbReference type="ARBA" id="ARBA00023136"/>
    </source>
</evidence>
<dbReference type="Pfam" id="PF02518">
    <property type="entry name" value="HATPase_c"/>
    <property type="match status" value="1"/>
</dbReference>
<evidence type="ECO:0000256" key="9">
    <source>
        <dbReference type="ARBA" id="ARBA00023012"/>
    </source>
</evidence>
<protein>
    <recommendedName>
        <fullName evidence="3">histidine kinase</fullName>
        <ecNumber evidence="3">2.7.13.3</ecNumber>
    </recommendedName>
</protein>
<sequence>MSKTNKKSLFGRFQNLAIAKRITLIYGGIFSFSLLLLSGFFFVNTTILEQNSVRKQLETTIVNIEQFLDNGGTLTNESLKDLLDNKYVEVSVFSYSENEGFNSHVGEIPAFIKQPPQLINENNGENSVLSGLLNKDEVIEELSKTEYHIRSLKELGVNRQEFILEGPGEQKFMLLSTQYKKDGDKYQIQAFKQLNGNQDFLQSFLWKMVIADFIGIFCAFLAGRYISRRVLKPVEQIRTTAERISIEDLTQRIDLDGPDDEMKELTITFNSMIDRLEKAFHRQNQFVSDASHELRTPISVIQGYASLINRWGKSNPDVLQESIDSILGETEHMKELISNLLFLAKSDQNRMHAKRARMCLNDVAQEIVKELDLLQKDRQITYEEAEQVEINGDSDLIKQLLWIHGENALKYTTDGGKIHIKVWKDKKYAYVSVADDGMGIAKEEQSKIFDRFYREDKSRNKEISGTGLGLSIAKWIVSSHDGAILVESKRGEGATFIDRFPLWVEPEAKKGETGKNTKIK</sequence>
<gene>
    <name evidence="14" type="ORF">SAMN02745138_02880</name>
</gene>
<dbReference type="InterPro" id="IPR004358">
    <property type="entry name" value="Sig_transdc_His_kin-like_C"/>
</dbReference>